<evidence type="ECO:0000256" key="1">
    <source>
        <dbReference type="SAM" id="Phobius"/>
    </source>
</evidence>
<proteinExistence type="predicted"/>
<dbReference type="Proteomes" id="UP000185678">
    <property type="component" value="Unassembled WGS sequence"/>
</dbReference>
<feature type="transmembrane region" description="Helical" evidence="1">
    <location>
        <begin position="353"/>
        <end position="372"/>
    </location>
</feature>
<evidence type="ECO:0000313" key="2">
    <source>
        <dbReference type="EMBL" id="SIT01350.1"/>
    </source>
</evidence>
<feature type="transmembrane region" description="Helical" evidence="1">
    <location>
        <begin position="218"/>
        <end position="240"/>
    </location>
</feature>
<name>A0A1N7NSR5_9PROT</name>
<dbReference type="InterPro" id="IPR010266">
    <property type="entry name" value="NnrS"/>
</dbReference>
<feature type="transmembrane region" description="Helical" evidence="1">
    <location>
        <begin position="378"/>
        <end position="404"/>
    </location>
</feature>
<dbReference type="RefSeq" id="WP_076401238.1">
    <property type="nucleotide sequence ID" value="NZ_FTOA01000005.1"/>
</dbReference>
<organism evidence="2 3">
    <name type="scientific">Insolitispirillum peregrinum</name>
    <dbReference type="NCBI Taxonomy" id="80876"/>
    <lineage>
        <taxon>Bacteria</taxon>
        <taxon>Pseudomonadati</taxon>
        <taxon>Pseudomonadota</taxon>
        <taxon>Alphaproteobacteria</taxon>
        <taxon>Rhodospirillales</taxon>
        <taxon>Novispirillaceae</taxon>
        <taxon>Insolitispirillum</taxon>
    </lineage>
</organism>
<keyword evidence="1" id="KW-0472">Membrane</keyword>
<gene>
    <name evidence="2" type="ORF">SAMN05421779_105342</name>
</gene>
<feature type="transmembrane region" description="Helical" evidence="1">
    <location>
        <begin position="148"/>
        <end position="169"/>
    </location>
</feature>
<feature type="transmembrane region" description="Helical" evidence="1">
    <location>
        <begin position="277"/>
        <end position="298"/>
    </location>
</feature>
<feature type="transmembrane region" description="Helical" evidence="1">
    <location>
        <begin position="246"/>
        <end position="265"/>
    </location>
</feature>
<feature type="transmembrane region" description="Helical" evidence="1">
    <location>
        <begin position="115"/>
        <end position="136"/>
    </location>
</feature>
<protein>
    <submittedName>
        <fullName evidence="2">Uncharacterized protein involved in response to NO</fullName>
    </submittedName>
</protein>
<feature type="transmembrane region" description="Helical" evidence="1">
    <location>
        <begin position="61"/>
        <end position="79"/>
    </location>
</feature>
<accession>A0A1N7NSR5</accession>
<reference evidence="2 3" key="1">
    <citation type="submission" date="2017-01" db="EMBL/GenBank/DDBJ databases">
        <authorList>
            <person name="Mah S.A."/>
            <person name="Swanson W.J."/>
            <person name="Moy G.W."/>
            <person name="Vacquier V.D."/>
        </authorList>
    </citation>
    <scope>NUCLEOTIDE SEQUENCE [LARGE SCALE GENOMIC DNA]</scope>
    <source>
        <strain evidence="2 3">DSM 11589</strain>
    </source>
</reference>
<feature type="transmembrane region" description="Helical" evidence="1">
    <location>
        <begin position="310"/>
        <end position="332"/>
    </location>
</feature>
<feature type="transmembrane region" description="Helical" evidence="1">
    <location>
        <begin position="175"/>
        <end position="197"/>
    </location>
</feature>
<dbReference type="STRING" id="80876.SAMN05421779_105342"/>
<feature type="transmembrane region" description="Helical" evidence="1">
    <location>
        <begin position="91"/>
        <end position="109"/>
    </location>
</feature>
<dbReference type="Pfam" id="PF05940">
    <property type="entry name" value="NnrS"/>
    <property type="match status" value="1"/>
</dbReference>
<dbReference type="OrthoDB" id="9770040at2"/>
<keyword evidence="1" id="KW-1133">Transmembrane helix</keyword>
<keyword evidence="1" id="KW-0812">Transmembrane</keyword>
<dbReference type="AlphaFoldDB" id="A0A1N7NSR5"/>
<evidence type="ECO:0000313" key="3">
    <source>
        <dbReference type="Proteomes" id="UP000185678"/>
    </source>
</evidence>
<keyword evidence="3" id="KW-1185">Reference proteome</keyword>
<sequence length="409" mass="43917">MVASWYRFFFAAGFRPFFLLAALHAAASGTVWAVWLGLNSLGHDLAFPIAPPPTLWHAHEMLFGFLSAALTGFLLTAVPNWTGTAPVKGRWLLALVLLWLAGRVAFWLSGWLPPVAVIVADTAFWPLLIWLIGSALFKAPTKRNQPFLILLILLWAGNLADHLGIIGVLADGGSLARQTTLNIIVLMMVIIGGRITPTFSRNWLVNHQAVLPPEALPWLERATILSVVAVALIDLLATALPEQAGLLVRASTAALAAVLLGYRLWRWQPWRIAAEPLLWVLHLGAGWLALGFALRAYAMVSAADILSLPVLDLTAALHAHFIGAAGTLILGVMGRASRGHSGLSLTAGRLMSLSYLLAGGAAVVRIVGPLLWTSSPLVALSVAGTLFSIAYAVFLYDFIPVLLIKTSKQ</sequence>
<dbReference type="EMBL" id="FTOA01000005">
    <property type="protein sequence ID" value="SIT01350.1"/>
    <property type="molecule type" value="Genomic_DNA"/>
</dbReference>